<keyword evidence="2" id="KW-0326">Glycosidase</keyword>
<name>A0A2R4WZK3_9EURY</name>
<dbReference type="AlphaFoldDB" id="A0A2R4WZK3"/>
<dbReference type="KEGG" id="harc:HARCEL1_04140"/>
<feature type="region of interest" description="Disordered" evidence="3">
    <location>
        <begin position="78"/>
        <end position="97"/>
    </location>
</feature>
<reference evidence="5 6" key="1">
    <citation type="submission" date="2018-04" db="EMBL/GenBank/DDBJ databases">
        <title>Halococcoides cellulosivorans gen. nov., sp. nov., an extremely halophilic cellulose-utilizing haloarchaeon from hypersaline lakes.</title>
        <authorList>
            <person name="Sorokin D.Y."/>
            <person name="Toshchakov S.V."/>
            <person name="Samarov N.I."/>
            <person name="Korzhenkov A."/>
            <person name="Kublanov I.V."/>
        </authorList>
    </citation>
    <scope>NUCLEOTIDE SEQUENCE [LARGE SCALE GENOMIC DNA]</scope>
    <source>
        <strain evidence="5 6">HArcel1</strain>
    </source>
</reference>
<dbReference type="InterPro" id="IPR036439">
    <property type="entry name" value="Dockerin_dom_sf"/>
</dbReference>
<dbReference type="Proteomes" id="UP000244727">
    <property type="component" value="Chromosome"/>
</dbReference>
<evidence type="ECO:0000313" key="5">
    <source>
        <dbReference type="EMBL" id="AWB26957.1"/>
    </source>
</evidence>
<dbReference type="PROSITE" id="PS00659">
    <property type="entry name" value="GLYCOSYL_HYDROL_F5"/>
    <property type="match status" value="1"/>
</dbReference>
<dbReference type="SUPFAM" id="SSF51445">
    <property type="entry name" value="(Trans)glycosidases"/>
    <property type="match status" value="1"/>
</dbReference>
<evidence type="ECO:0000313" key="6">
    <source>
        <dbReference type="Proteomes" id="UP000244727"/>
    </source>
</evidence>
<gene>
    <name evidence="5" type="ORF">HARCEL1_04140</name>
</gene>
<dbReference type="InterPro" id="IPR006311">
    <property type="entry name" value="TAT_signal"/>
</dbReference>
<feature type="compositionally biased region" description="Low complexity" evidence="3">
    <location>
        <begin position="396"/>
        <end position="406"/>
    </location>
</feature>
<proteinExistence type="predicted"/>
<evidence type="ECO:0000256" key="1">
    <source>
        <dbReference type="ARBA" id="ARBA00022801"/>
    </source>
</evidence>
<dbReference type="InterPro" id="IPR017853">
    <property type="entry name" value="GH"/>
</dbReference>
<dbReference type="InterPro" id="IPR018087">
    <property type="entry name" value="Glyco_hydro_5_CS"/>
</dbReference>
<dbReference type="GO" id="GO:0005509">
    <property type="term" value="F:calcium ion binding"/>
    <property type="evidence" value="ECO:0007669"/>
    <property type="project" value="InterPro"/>
</dbReference>
<evidence type="ECO:0000256" key="3">
    <source>
        <dbReference type="SAM" id="MobiDB-lite"/>
    </source>
</evidence>
<accession>A0A2R4WZK3</accession>
<organism evidence="5 6">
    <name type="scientific">Halococcoides cellulosivorans</name>
    <dbReference type="NCBI Taxonomy" id="1679096"/>
    <lineage>
        <taxon>Archaea</taxon>
        <taxon>Methanobacteriati</taxon>
        <taxon>Methanobacteriota</taxon>
        <taxon>Stenosarchaea group</taxon>
        <taxon>Halobacteria</taxon>
        <taxon>Halobacteriales</taxon>
        <taxon>Haloarculaceae</taxon>
        <taxon>Halococcoides</taxon>
    </lineage>
</organism>
<feature type="region of interest" description="Disordered" evidence="3">
    <location>
        <begin position="385"/>
        <end position="420"/>
    </location>
</feature>
<dbReference type="GO" id="GO:0000272">
    <property type="term" value="P:polysaccharide catabolic process"/>
    <property type="evidence" value="ECO:0007669"/>
    <property type="project" value="InterPro"/>
</dbReference>
<protein>
    <recommendedName>
        <fullName evidence="4">EF-hand domain-containing protein</fullName>
    </recommendedName>
</protein>
<dbReference type="PANTHER" id="PTHR34142:SF1">
    <property type="entry name" value="GLYCOSIDE HYDROLASE FAMILY 5 DOMAIN-CONTAINING PROTEIN"/>
    <property type="match status" value="1"/>
</dbReference>
<dbReference type="Pfam" id="PF00150">
    <property type="entry name" value="Cellulase"/>
    <property type="match status" value="1"/>
</dbReference>
<evidence type="ECO:0000259" key="4">
    <source>
        <dbReference type="PROSITE" id="PS50222"/>
    </source>
</evidence>
<dbReference type="GeneID" id="36511669"/>
<dbReference type="RefSeq" id="WP_108381326.1">
    <property type="nucleotide sequence ID" value="NZ_CP028858.1"/>
</dbReference>
<keyword evidence="6" id="KW-1185">Reference proteome</keyword>
<dbReference type="SUPFAM" id="SSF63446">
    <property type="entry name" value="Type I dockerin domain"/>
    <property type="match status" value="1"/>
</dbReference>
<keyword evidence="1" id="KW-0378">Hydrolase</keyword>
<dbReference type="InterPro" id="IPR001547">
    <property type="entry name" value="Glyco_hydro_5"/>
</dbReference>
<dbReference type="InterPro" id="IPR002048">
    <property type="entry name" value="EF_hand_dom"/>
</dbReference>
<dbReference type="GO" id="GO:0004553">
    <property type="term" value="F:hydrolase activity, hydrolyzing O-glycosyl compounds"/>
    <property type="evidence" value="ECO:0007669"/>
    <property type="project" value="InterPro"/>
</dbReference>
<dbReference type="PANTHER" id="PTHR34142">
    <property type="entry name" value="ENDO-BETA-1,4-GLUCANASE A"/>
    <property type="match status" value="1"/>
</dbReference>
<sequence length="479" mass="53614">MTDSTRPTTDRTVSRPTRRTFLKAAGASVAAGTVGGLALGTAGAVGIATPWLHRDGNWMKDPSGNEVTLRGVNVPDAKRMDSKDFRPDHDETIGRATDPERGWYSRVIRLPLQPLDIGGHNTGGIPPMPGFTQDQLDTYLETYVDPAVEYCAERNVYCIVDYHRHREQGEEYLYTSEETDAELTMFWETVAPRYAEDSHVIYEVYNEPIGPFPGEGDPTTNVAVTEDRAKEEGWDVWKEAAQPWVDTIRENAPQNPIIIGSPRWSQYTYWAKDEANEFDGDNLGYVGHVYAHENLRPLGEYFGPPAENVPVFMTEFGWAQDGSPYLVGSAEEEGQDFVDFFEEYPQVSWTVWCFDSKWSPAMMNHDWSLNEFGEFWRAELETYRGVNEPDGDVPTDETTPGTTTETPTPPAIDGTVPQDVDGDGLYEDFNANDKLDFPDVNTLFQHTDSPSVQENAALFDIDGDGGVDLQDVLALFETV</sequence>
<dbReference type="Gene3D" id="3.20.20.80">
    <property type="entry name" value="Glycosidases"/>
    <property type="match status" value="1"/>
</dbReference>
<dbReference type="PROSITE" id="PS50222">
    <property type="entry name" value="EF_HAND_2"/>
    <property type="match status" value="1"/>
</dbReference>
<dbReference type="EMBL" id="CP028858">
    <property type="protein sequence ID" value="AWB26957.1"/>
    <property type="molecule type" value="Genomic_DNA"/>
</dbReference>
<feature type="domain" description="EF-hand" evidence="4">
    <location>
        <begin position="447"/>
        <end position="479"/>
    </location>
</feature>
<evidence type="ECO:0000256" key="2">
    <source>
        <dbReference type="ARBA" id="ARBA00023295"/>
    </source>
</evidence>
<dbReference type="PROSITE" id="PS51318">
    <property type="entry name" value="TAT"/>
    <property type="match status" value="1"/>
</dbReference>